<accession>A0A246GC12</accession>
<dbReference type="Proteomes" id="UP000198034">
    <property type="component" value="Unassembled WGS sequence"/>
</dbReference>
<dbReference type="InterPro" id="IPR036515">
    <property type="entry name" value="Transposase_17_sf"/>
</dbReference>
<protein>
    <recommendedName>
        <fullName evidence="3">Transposase IS200-like domain-containing protein</fullName>
    </recommendedName>
</protein>
<evidence type="ECO:0008006" key="3">
    <source>
        <dbReference type="Google" id="ProtNLM"/>
    </source>
</evidence>
<dbReference type="SUPFAM" id="SSF143422">
    <property type="entry name" value="Transposase IS200-like"/>
    <property type="match status" value="1"/>
</dbReference>
<name>A0A246GC12_9FLAO</name>
<dbReference type="GO" id="GO:0003677">
    <property type="term" value="F:DNA binding"/>
    <property type="evidence" value="ECO:0007669"/>
    <property type="project" value="InterPro"/>
</dbReference>
<dbReference type="Gene3D" id="3.30.70.1290">
    <property type="entry name" value="Transposase IS200-like"/>
    <property type="match status" value="1"/>
</dbReference>
<evidence type="ECO:0000313" key="2">
    <source>
        <dbReference type="Proteomes" id="UP000198034"/>
    </source>
</evidence>
<organism evidence="1 2">
    <name type="scientific">Flavobacterium columnare</name>
    <dbReference type="NCBI Taxonomy" id="996"/>
    <lineage>
        <taxon>Bacteria</taxon>
        <taxon>Pseudomonadati</taxon>
        <taxon>Bacteroidota</taxon>
        <taxon>Flavobacteriia</taxon>
        <taxon>Flavobacteriales</taxon>
        <taxon>Flavobacteriaceae</taxon>
        <taxon>Flavobacterium</taxon>
    </lineage>
</organism>
<proteinExistence type="predicted"/>
<sequence>MPQFIQPIEYRQYYHIYNYGNNSCNIFFKSENYKHFLNLYSKYVNPIAETYAWRLLKNHFHFLIRIKDKNEMEKITINKVNMEKSKILNLSRQLGYLFNAYTQSMNKRYGCTLGHFI</sequence>
<dbReference type="GO" id="GO:0004803">
    <property type="term" value="F:transposase activity"/>
    <property type="evidence" value="ECO:0007669"/>
    <property type="project" value="InterPro"/>
</dbReference>
<dbReference type="EMBL" id="MTCY01000010">
    <property type="protein sequence ID" value="OWP78444.1"/>
    <property type="molecule type" value="Genomic_DNA"/>
</dbReference>
<comment type="caution">
    <text evidence="1">The sequence shown here is derived from an EMBL/GenBank/DDBJ whole genome shotgun (WGS) entry which is preliminary data.</text>
</comment>
<evidence type="ECO:0000313" key="1">
    <source>
        <dbReference type="EMBL" id="OWP78444.1"/>
    </source>
</evidence>
<reference evidence="1 2" key="1">
    <citation type="journal article" date="2017" name="Infect. Genet. Evol.">
        <title>Comparative genome analysis of fish pathogen Flavobacterium columnare reveals extensive sequence diversity within the species.</title>
        <authorList>
            <person name="Kayansamruaj P."/>
            <person name="Dong H.T."/>
            <person name="Hirono I."/>
            <person name="Kondo H."/>
            <person name="Senapin S."/>
            <person name="Rodkhum C."/>
        </authorList>
    </citation>
    <scope>NUCLEOTIDE SEQUENCE [LARGE SCALE GENOMIC DNA]</scope>
    <source>
        <strain evidence="1 2">1214</strain>
    </source>
</reference>
<dbReference type="AlphaFoldDB" id="A0A246GC12"/>
<gene>
    <name evidence="1" type="ORF">BWK62_05220</name>
</gene>
<dbReference type="GO" id="GO:0006313">
    <property type="term" value="P:DNA transposition"/>
    <property type="evidence" value="ECO:0007669"/>
    <property type="project" value="InterPro"/>
</dbReference>